<dbReference type="GO" id="GO:0003676">
    <property type="term" value="F:nucleic acid binding"/>
    <property type="evidence" value="ECO:0007669"/>
    <property type="project" value="InterPro"/>
</dbReference>
<gene>
    <name evidence="1" type="ORF">PM001_LOCUS15422</name>
</gene>
<organism evidence="1 2">
    <name type="scientific">Peronospora matthiolae</name>
    <dbReference type="NCBI Taxonomy" id="2874970"/>
    <lineage>
        <taxon>Eukaryota</taxon>
        <taxon>Sar</taxon>
        <taxon>Stramenopiles</taxon>
        <taxon>Oomycota</taxon>
        <taxon>Peronosporomycetes</taxon>
        <taxon>Peronosporales</taxon>
        <taxon>Peronosporaceae</taxon>
        <taxon>Peronospora</taxon>
    </lineage>
</organism>
<evidence type="ECO:0008006" key="3">
    <source>
        <dbReference type="Google" id="ProtNLM"/>
    </source>
</evidence>
<protein>
    <recommendedName>
        <fullName evidence="3">CCHC-type domain-containing protein</fullName>
    </recommendedName>
</protein>
<dbReference type="GO" id="GO:0008270">
    <property type="term" value="F:zinc ion binding"/>
    <property type="evidence" value="ECO:0007669"/>
    <property type="project" value="InterPro"/>
</dbReference>
<dbReference type="InterPro" id="IPR036875">
    <property type="entry name" value="Znf_CCHC_sf"/>
</dbReference>
<comment type="caution">
    <text evidence="1">The sequence shown here is derived from an EMBL/GenBank/DDBJ whole genome shotgun (WGS) entry which is preliminary data.</text>
</comment>
<dbReference type="AlphaFoldDB" id="A0AAV1U9D4"/>
<reference evidence="1" key="1">
    <citation type="submission" date="2024-01" db="EMBL/GenBank/DDBJ databases">
        <authorList>
            <person name="Webb A."/>
        </authorList>
    </citation>
    <scope>NUCLEOTIDE SEQUENCE</scope>
    <source>
        <strain evidence="1">Pm1</strain>
    </source>
</reference>
<sequence length="93" mass="10229">MHASPGMRPMLASQYDRKRSDYVVHASEIALWAQTYENKKNCAPGQAKNFVASAMTANATTDTRICNICSVVGHIARICPTKAKDENDDGEVR</sequence>
<dbReference type="EMBL" id="CAKLBY020000165">
    <property type="protein sequence ID" value="CAK7930272.1"/>
    <property type="molecule type" value="Genomic_DNA"/>
</dbReference>
<evidence type="ECO:0000313" key="1">
    <source>
        <dbReference type="EMBL" id="CAK7930272.1"/>
    </source>
</evidence>
<evidence type="ECO:0000313" key="2">
    <source>
        <dbReference type="Proteomes" id="UP001162060"/>
    </source>
</evidence>
<dbReference type="SUPFAM" id="SSF57756">
    <property type="entry name" value="Retrovirus zinc finger-like domains"/>
    <property type="match status" value="1"/>
</dbReference>
<dbReference type="Proteomes" id="UP001162060">
    <property type="component" value="Unassembled WGS sequence"/>
</dbReference>
<accession>A0AAV1U9D4</accession>
<name>A0AAV1U9D4_9STRA</name>
<proteinExistence type="predicted"/>